<dbReference type="Pfam" id="PF00595">
    <property type="entry name" value="PDZ"/>
    <property type="match status" value="1"/>
</dbReference>
<feature type="domain" description="PDZ" evidence="2">
    <location>
        <begin position="13"/>
        <end position="66"/>
    </location>
</feature>
<proteinExistence type="predicted"/>
<dbReference type="SUPFAM" id="SSF50156">
    <property type="entry name" value="PDZ domain-like"/>
    <property type="match status" value="1"/>
</dbReference>
<feature type="compositionally biased region" description="Low complexity" evidence="1">
    <location>
        <begin position="335"/>
        <end position="361"/>
    </location>
</feature>
<feature type="region of interest" description="Disordered" evidence="1">
    <location>
        <begin position="335"/>
        <end position="403"/>
    </location>
</feature>
<dbReference type="PROSITE" id="PS50132">
    <property type="entry name" value="RGS"/>
    <property type="match status" value="1"/>
</dbReference>
<dbReference type="Gene3D" id="2.30.42.10">
    <property type="match status" value="1"/>
</dbReference>
<dbReference type="PRINTS" id="PR01301">
    <property type="entry name" value="RGSPROTEIN"/>
</dbReference>
<dbReference type="Gene3D" id="1.10.167.10">
    <property type="entry name" value="Regulator of G-protein Signalling 4, domain 2"/>
    <property type="match status" value="1"/>
</dbReference>
<feature type="compositionally biased region" description="Basic and acidic residues" evidence="1">
    <location>
        <begin position="362"/>
        <end position="378"/>
    </location>
</feature>
<sequence>MHTIHRLCRGCIAQNLPQAAGDDGFGFTICCDAPVRVQAVEPGGPAQAAGLRQGDSVLQLNSLPVETWQCVDLAHTIRQQAGSCCLTPPTVNMAAAGVRGQGSGRLYQTHPTRGQHLLPDPRPFTCTLPPPTSTSSNHPGSYGNYQNCTIVQSHVPCSYGPYSSPAPKTLIFPVFVQPLDLCSPDRTLLMSEEMILHQANQLPARVTVLIYSDLLLLTREDEAGRCNVLQSPVYLNTLQLREVSSAPLQIHFLSGSLWVFSLEAFTSDQQLRVSLCLHDNIQLQLVATETGHAHQLPDLPSDFGLLSLGRPSPPLSPLCDSLRASSPYFPTSHLPTYPSSSSPSRTFPSLLPRPPSSIRIPVWKERGEGRGGEERQQGEGESASETSENTNAPFILKESDEEEELSFTPAVLRRSLSEGSLLLEPRSPRFLSDSTIHQLTRPSPGPAPPGPAPRRPSINTLRKQLTREGGSLHQMLLLLNGTKDAEFGDLQLRKKTKSLAADVRSHLLFLRRRKNSTCFHGNSLEKALRNNRPSTREVLRWAESLEALLTNQYGLAVFRHFLRSEFSEENLDFWLAVERFKRTRPLSKMAARAEKIYEEFVSTATDSNTRQVNVDSSVRESTNQGLRLGANPASFQRAQAQVFGLMEGDSYPRFLRSRLYAQLANQGAQTESSNQSGGVPLDQ</sequence>
<organism evidence="4 5">
    <name type="scientific">Dissostichus eleginoides</name>
    <name type="common">Patagonian toothfish</name>
    <name type="synonym">Dissostichus amissus</name>
    <dbReference type="NCBI Taxonomy" id="100907"/>
    <lineage>
        <taxon>Eukaryota</taxon>
        <taxon>Metazoa</taxon>
        <taxon>Chordata</taxon>
        <taxon>Craniata</taxon>
        <taxon>Vertebrata</taxon>
        <taxon>Euteleostomi</taxon>
        <taxon>Actinopterygii</taxon>
        <taxon>Neopterygii</taxon>
        <taxon>Teleostei</taxon>
        <taxon>Neoteleostei</taxon>
        <taxon>Acanthomorphata</taxon>
        <taxon>Eupercaria</taxon>
        <taxon>Perciformes</taxon>
        <taxon>Notothenioidei</taxon>
        <taxon>Nototheniidae</taxon>
        <taxon>Dissostichus</taxon>
    </lineage>
</organism>
<dbReference type="Pfam" id="PF00615">
    <property type="entry name" value="RGS"/>
    <property type="match status" value="1"/>
</dbReference>
<dbReference type="SMART" id="SM00315">
    <property type="entry name" value="RGS"/>
    <property type="match status" value="1"/>
</dbReference>
<name>A0AAD9B3U9_DISEL</name>
<dbReference type="SMART" id="SM00228">
    <property type="entry name" value="PDZ"/>
    <property type="match status" value="1"/>
</dbReference>
<gene>
    <name evidence="4" type="ORF">KUDE01_015479</name>
</gene>
<dbReference type="InterPro" id="IPR036034">
    <property type="entry name" value="PDZ_sf"/>
</dbReference>
<dbReference type="InterPro" id="IPR001478">
    <property type="entry name" value="PDZ"/>
</dbReference>
<dbReference type="PANTHER" id="PTHR46848:SF1">
    <property type="entry name" value="REGULATOR OF G-PROTEIN SIGNALING 3"/>
    <property type="match status" value="1"/>
</dbReference>
<dbReference type="InterPro" id="IPR036305">
    <property type="entry name" value="RGS_sf"/>
</dbReference>
<feature type="domain" description="RGS" evidence="3">
    <location>
        <begin position="544"/>
        <end position="664"/>
    </location>
</feature>
<dbReference type="InterPro" id="IPR016137">
    <property type="entry name" value="RGS"/>
</dbReference>
<accession>A0AAD9B3U9</accession>
<evidence type="ECO:0000259" key="3">
    <source>
        <dbReference type="PROSITE" id="PS50132"/>
    </source>
</evidence>
<feature type="compositionally biased region" description="Polar residues" evidence="1">
    <location>
        <begin position="383"/>
        <end position="392"/>
    </location>
</feature>
<keyword evidence="5" id="KW-1185">Reference proteome</keyword>
<dbReference type="GO" id="GO:0005634">
    <property type="term" value="C:nucleus"/>
    <property type="evidence" value="ECO:0007669"/>
    <property type="project" value="TreeGrafter"/>
</dbReference>
<dbReference type="AlphaFoldDB" id="A0AAD9B3U9"/>
<feature type="region of interest" description="Disordered" evidence="1">
    <location>
        <begin position="435"/>
        <end position="457"/>
    </location>
</feature>
<evidence type="ECO:0000313" key="4">
    <source>
        <dbReference type="EMBL" id="KAK1876191.1"/>
    </source>
</evidence>
<dbReference type="GO" id="GO:0005886">
    <property type="term" value="C:plasma membrane"/>
    <property type="evidence" value="ECO:0007669"/>
    <property type="project" value="TreeGrafter"/>
</dbReference>
<dbReference type="SUPFAM" id="SSF48097">
    <property type="entry name" value="Regulator of G-protein signaling, RGS"/>
    <property type="match status" value="1"/>
</dbReference>
<dbReference type="FunFam" id="1.10.167.10:FF:000001">
    <property type="entry name" value="Putative regulator of g-protein signaling 12"/>
    <property type="match status" value="1"/>
</dbReference>
<dbReference type="InterPro" id="IPR044926">
    <property type="entry name" value="RGS_subdomain_2"/>
</dbReference>
<evidence type="ECO:0000313" key="5">
    <source>
        <dbReference type="Proteomes" id="UP001228049"/>
    </source>
</evidence>
<dbReference type="PROSITE" id="PS50106">
    <property type="entry name" value="PDZ"/>
    <property type="match status" value="1"/>
</dbReference>
<comment type="caution">
    <text evidence="4">The sequence shown here is derived from an EMBL/GenBank/DDBJ whole genome shotgun (WGS) entry which is preliminary data.</text>
</comment>
<dbReference type="Proteomes" id="UP001228049">
    <property type="component" value="Unassembled WGS sequence"/>
</dbReference>
<evidence type="ECO:0000256" key="1">
    <source>
        <dbReference type="SAM" id="MobiDB-lite"/>
    </source>
</evidence>
<reference evidence="4" key="1">
    <citation type="submission" date="2023-04" db="EMBL/GenBank/DDBJ databases">
        <title>Chromosome-level genome of Chaenocephalus aceratus.</title>
        <authorList>
            <person name="Park H."/>
        </authorList>
    </citation>
    <scope>NUCLEOTIDE SEQUENCE</scope>
    <source>
        <strain evidence="4">DE</strain>
        <tissue evidence="4">Muscle</tissue>
    </source>
</reference>
<dbReference type="EMBL" id="JASDAP010000032">
    <property type="protein sequence ID" value="KAK1876191.1"/>
    <property type="molecule type" value="Genomic_DNA"/>
</dbReference>
<feature type="compositionally biased region" description="Pro residues" evidence="1">
    <location>
        <begin position="443"/>
        <end position="454"/>
    </location>
</feature>
<evidence type="ECO:0000259" key="2">
    <source>
        <dbReference type="PROSITE" id="PS50106"/>
    </source>
</evidence>
<dbReference type="PANTHER" id="PTHR46848">
    <property type="entry name" value="REGULATOR OF G-PROTEIN SIGNALING 3"/>
    <property type="match status" value="1"/>
</dbReference>
<protein>
    <submittedName>
        <fullName evidence="4">Regulator of G-protein signaling 3</fullName>
    </submittedName>
</protein>